<proteinExistence type="predicted"/>
<sequence>MLILCLILFLTLQFPEPIETVVAHAALKLATSPVGEVALNAMVPGAGTVLGVAAKHHKMVKKVVHLLPSSRSFAAKPDWAY</sequence>
<dbReference type="Proteomes" id="UP000887572">
    <property type="component" value="Unplaced"/>
</dbReference>
<dbReference type="AlphaFoldDB" id="A0A914HRG3"/>
<evidence type="ECO:0000256" key="1">
    <source>
        <dbReference type="SAM" id="SignalP"/>
    </source>
</evidence>
<accession>A0A914HRG3</accession>
<evidence type="ECO:0000313" key="2">
    <source>
        <dbReference type="Proteomes" id="UP000887572"/>
    </source>
</evidence>
<feature type="signal peptide" evidence="1">
    <location>
        <begin position="1"/>
        <end position="20"/>
    </location>
</feature>
<dbReference type="WBParaSite" id="Gr19_v10_g3969.t1">
    <property type="protein sequence ID" value="Gr19_v10_g3969.t1"/>
    <property type="gene ID" value="Gr19_v10_g3969"/>
</dbReference>
<evidence type="ECO:0000313" key="3">
    <source>
        <dbReference type="WBParaSite" id="Gr19_v10_g3969.t1"/>
    </source>
</evidence>
<keyword evidence="1" id="KW-0732">Signal</keyword>
<keyword evidence="2" id="KW-1185">Reference proteome</keyword>
<reference evidence="3" key="1">
    <citation type="submission" date="2022-11" db="UniProtKB">
        <authorList>
            <consortium name="WormBaseParasite"/>
        </authorList>
    </citation>
    <scope>IDENTIFICATION</scope>
</reference>
<feature type="chain" id="PRO_5037011491" evidence="1">
    <location>
        <begin position="21"/>
        <end position="81"/>
    </location>
</feature>
<name>A0A914HRG3_GLORO</name>
<organism evidence="2 3">
    <name type="scientific">Globodera rostochiensis</name>
    <name type="common">Golden nematode worm</name>
    <name type="synonym">Heterodera rostochiensis</name>
    <dbReference type="NCBI Taxonomy" id="31243"/>
    <lineage>
        <taxon>Eukaryota</taxon>
        <taxon>Metazoa</taxon>
        <taxon>Ecdysozoa</taxon>
        <taxon>Nematoda</taxon>
        <taxon>Chromadorea</taxon>
        <taxon>Rhabditida</taxon>
        <taxon>Tylenchina</taxon>
        <taxon>Tylenchomorpha</taxon>
        <taxon>Tylenchoidea</taxon>
        <taxon>Heteroderidae</taxon>
        <taxon>Heteroderinae</taxon>
        <taxon>Globodera</taxon>
    </lineage>
</organism>
<protein>
    <submittedName>
        <fullName evidence="3">Uncharacterized protein</fullName>
    </submittedName>
</protein>